<proteinExistence type="predicted"/>
<dbReference type="AlphaFoldDB" id="A0AAD7WAW7"/>
<organism evidence="2 3">
    <name type="scientific">Aldrovandia affinis</name>
    <dbReference type="NCBI Taxonomy" id="143900"/>
    <lineage>
        <taxon>Eukaryota</taxon>
        <taxon>Metazoa</taxon>
        <taxon>Chordata</taxon>
        <taxon>Craniata</taxon>
        <taxon>Vertebrata</taxon>
        <taxon>Euteleostomi</taxon>
        <taxon>Actinopterygii</taxon>
        <taxon>Neopterygii</taxon>
        <taxon>Teleostei</taxon>
        <taxon>Notacanthiformes</taxon>
        <taxon>Halosauridae</taxon>
        <taxon>Aldrovandia</taxon>
    </lineage>
</organism>
<dbReference type="EMBL" id="JAINUG010000170">
    <property type="protein sequence ID" value="KAJ8390386.1"/>
    <property type="molecule type" value="Genomic_DNA"/>
</dbReference>
<comment type="caution">
    <text evidence="2">The sequence shown here is derived from an EMBL/GenBank/DDBJ whole genome shotgun (WGS) entry which is preliminary data.</text>
</comment>
<name>A0AAD7WAW7_9TELE</name>
<dbReference type="Proteomes" id="UP001221898">
    <property type="component" value="Unassembled WGS sequence"/>
</dbReference>
<reference evidence="2" key="1">
    <citation type="journal article" date="2023" name="Science">
        <title>Genome structures resolve the early diversification of teleost fishes.</title>
        <authorList>
            <person name="Parey E."/>
            <person name="Louis A."/>
            <person name="Montfort J."/>
            <person name="Bouchez O."/>
            <person name="Roques C."/>
            <person name="Iampietro C."/>
            <person name="Lluch J."/>
            <person name="Castinel A."/>
            <person name="Donnadieu C."/>
            <person name="Desvignes T."/>
            <person name="Floi Bucao C."/>
            <person name="Jouanno E."/>
            <person name="Wen M."/>
            <person name="Mejri S."/>
            <person name="Dirks R."/>
            <person name="Jansen H."/>
            <person name="Henkel C."/>
            <person name="Chen W.J."/>
            <person name="Zahm M."/>
            <person name="Cabau C."/>
            <person name="Klopp C."/>
            <person name="Thompson A.W."/>
            <person name="Robinson-Rechavi M."/>
            <person name="Braasch I."/>
            <person name="Lecointre G."/>
            <person name="Bobe J."/>
            <person name="Postlethwait J.H."/>
            <person name="Berthelot C."/>
            <person name="Roest Crollius H."/>
            <person name="Guiguen Y."/>
        </authorList>
    </citation>
    <scope>NUCLEOTIDE SEQUENCE</scope>
    <source>
        <strain evidence="2">NC1722</strain>
    </source>
</reference>
<evidence type="ECO:0000313" key="2">
    <source>
        <dbReference type="EMBL" id="KAJ8390386.1"/>
    </source>
</evidence>
<feature type="compositionally biased region" description="Low complexity" evidence="1">
    <location>
        <begin position="50"/>
        <end position="60"/>
    </location>
</feature>
<evidence type="ECO:0000256" key="1">
    <source>
        <dbReference type="SAM" id="MobiDB-lite"/>
    </source>
</evidence>
<accession>A0AAD7WAW7</accession>
<evidence type="ECO:0000313" key="3">
    <source>
        <dbReference type="Proteomes" id="UP001221898"/>
    </source>
</evidence>
<keyword evidence="3" id="KW-1185">Reference proteome</keyword>
<protein>
    <submittedName>
        <fullName evidence="2">Uncharacterized protein</fullName>
    </submittedName>
</protein>
<sequence>MSRSRASARQCGAACEPEQLRLCDSLLSPFSGQQRVGVWRAGQGGGAAGAPGDRAGVDPPVRSDPLSHRWPFHRHRKGGDADVRGAVFGPPACATLAPTSRHD</sequence>
<feature type="region of interest" description="Disordered" evidence="1">
    <location>
        <begin position="41"/>
        <end position="85"/>
    </location>
</feature>
<gene>
    <name evidence="2" type="ORF">AAFF_G00107800</name>
</gene>